<sequence length="160" mass="18471">MGYHGLLVSMTLFRLKSLEKQFGEKYILADFVLALGLMDLVTLVEENDAFKTRGMEDLGKKFTRLSSICIVNYNMTRFKDQNALQFLLLCSEKDLIKMRISIEETERTNEVKGAPVLLVGRGHMSRAVNELVKQYVKVFLFTVRLYLILFKSEAKYKLNS</sequence>
<proteinExistence type="predicted"/>
<protein>
    <submittedName>
        <fullName evidence="1">Uncharacterized protein</fullName>
    </submittedName>
</protein>
<organism evidence="1 2">
    <name type="scientific">Penstemon smallii</name>
    <dbReference type="NCBI Taxonomy" id="265156"/>
    <lineage>
        <taxon>Eukaryota</taxon>
        <taxon>Viridiplantae</taxon>
        <taxon>Streptophyta</taxon>
        <taxon>Embryophyta</taxon>
        <taxon>Tracheophyta</taxon>
        <taxon>Spermatophyta</taxon>
        <taxon>Magnoliopsida</taxon>
        <taxon>eudicotyledons</taxon>
        <taxon>Gunneridae</taxon>
        <taxon>Pentapetalae</taxon>
        <taxon>asterids</taxon>
        <taxon>lamiids</taxon>
        <taxon>Lamiales</taxon>
        <taxon>Plantaginaceae</taxon>
        <taxon>Cheloneae</taxon>
        <taxon>Penstemon</taxon>
    </lineage>
</organism>
<dbReference type="Proteomes" id="UP001634393">
    <property type="component" value="Unassembled WGS sequence"/>
</dbReference>
<name>A0ABD3U3T5_9LAMI</name>
<gene>
    <name evidence="1" type="ORF">ACJIZ3_000984</name>
</gene>
<keyword evidence="2" id="KW-1185">Reference proteome</keyword>
<comment type="caution">
    <text evidence="1">The sequence shown here is derived from an EMBL/GenBank/DDBJ whole genome shotgun (WGS) entry which is preliminary data.</text>
</comment>
<evidence type="ECO:0000313" key="2">
    <source>
        <dbReference type="Proteomes" id="UP001634393"/>
    </source>
</evidence>
<accession>A0ABD3U3T5</accession>
<dbReference type="AlphaFoldDB" id="A0ABD3U3T5"/>
<dbReference type="EMBL" id="JBJXBP010000002">
    <property type="protein sequence ID" value="KAL3843581.1"/>
    <property type="molecule type" value="Genomic_DNA"/>
</dbReference>
<reference evidence="1 2" key="1">
    <citation type="submission" date="2024-12" db="EMBL/GenBank/DDBJ databases">
        <title>The unique morphological basis and parallel evolutionary history of personate flowers in Penstemon.</title>
        <authorList>
            <person name="Depatie T.H."/>
            <person name="Wessinger C.A."/>
        </authorList>
    </citation>
    <scope>NUCLEOTIDE SEQUENCE [LARGE SCALE GENOMIC DNA]</scope>
    <source>
        <strain evidence="1">WTNN_2</strain>
        <tissue evidence="1">Leaf</tissue>
    </source>
</reference>
<evidence type="ECO:0000313" key="1">
    <source>
        <dbReference type="EMBL" id="KAL3843581.1"/>
    </source>
</evidence>